<dbReference type="PROSITE" id="PS51257">
    <property type="entry name" value="PROKAR_LIPOPROTEIN"/>
    <property type="match status" value="1"/>
</dbReference>
<feature type="signal peptide" evidence="1">
    <location>
        <begin position="1"/>
        <end position="24"/>
    </location>
</feature>
<dbReference type="GO" id="GO:2001070">
    <property type="term" value="F:starch binding"/>
    <property type="evidence" value="ECO:0007669"/>
    <property type="project" value="InterPro"/>
</dbReference>
<gene>
    <name evidence="3" type="ORF">SAMN05444281_0762</name>
</gene>
<dbReference type="OrthoDB" id="975117at2"/>
<dbReference type="EMBL" id="FQXQ01000001">
    <property type="protein sequence ID" value="SHH47298.1"/>
    <property type="molecule type" value="Genomic_DNA"/>
</dbReference>
<keyword evidence="4" id="KW-1185">Reference proteome</keyword>
<dbReference type="RefSeq" id="WP_073118390.1">
    <property type="nucleotide sequence ID" value="NZ_BMEN01000001.1"/>
</dbReference>
<dbReference type="InterPro" id="IPR025970">
    <property type="entry name" value="SusE"/>
</dbReference>
<accession>A0A1M5T9C1</accession>
<evidence type="ECO:0000313" key="4">
    <source>
        <dbReference type="Proteomes" id="UP000184109"/>
    </source>
</evidence>
<evidence type="ECO:0000256" key="1">
    <source>
        <dbReference type="SAM" id="SignalP"/>
    </source>
</evidence>
<dbReference type="STRING" id="1195760.SAMN05444281_0762"/>
<dbReference type="Pfam" id="PF14292">
    <property type="entry name" value="SusE"/>
    <property type="match status" value="1"/>
</dbReference>
<feature type="chain" id="PRO_5013268605" description="SusE outer membrane protein domain-containing protein" evidence="1">
    <location>
        <begin position="25"/>
        <end position="353"/>
    </location>
</feature>
<name>A0A1M5T9C1_9FLAO</name>
<dbReference type="CDD" id="cd12956">
    <property type="entry name" value="CBM_SusE-F_like"/>
    <property type="match status" value="1"/>
</dbReference>
<sequence>MKKINLKLTRIIALIILVGLSSCTDDSDIIIENNATGPVLLNPNSGSNLKLKIENETSVATTLVWEESDYGQNVSVSYKIELALSGTDFATPIAAGQTNQNYYSLTVAELNTFALAAGLLPFTEGDLDLRILSTIGSQASAKQVSEITTLTITPYTAQLPSLAVPGNHQGWAPASAPLLSASAFGETDYEGYVWLNGEFKFIAPDAQGNYAWGNIDYGDDGTFSGVLIADDESNINASPGYYFVEVDTEALTYAITKYDWGLIGSATPDGWDADQDMTYDAVNDVWTITLDLISGEIKFRANDAWDWNYGDAGTDGILDLNDGTNIPIAEAGNYTIVLDFGTPREYTYTVTKN</sequence>
<keyword evidence="1" id="KW-0732">Signal</keyword>
<proteinExistence type="predicted"/>
<organism evidence="3 4">
    <name type="scientific">Wenyingzhuangia marina</name>
    <dbReference type="NCBI Taxonomy" id="1195760"/>
    <lineage>
        <taxon>Bacteria</taxon>
        <taxon>Pseudomonadati</taxon>
        <taxon>Bacteroidota</taxon>
        <taxon>Flavobacteriia</taxon>
        <taxon>Flavobacteriales</taxon>
        <taxon>Flavobacteriaceae</taxon>
        <taxon>Wenyingzhuangia</taxon>
    </lineage>
</organism>
<dbReference type="Gene3D" id="2.60.40.3620">
    <property type="match status" value="2"/>
</dbReference>
<protein>
    <recommendedName>
        <fullName evidence="2">SusE outer membrane protein domain-containing protein</fullName>
    </recommendedName>
</protein>
<dbReference type="AlphaFoldDB" id="A0A1M5T9C1"/>
<evidence type="ECO:0000313" key="3">
    <source>
        <dbReference type="EMBL" id="SHH47298.1"/>
    </source>
</evidence>
<evidence type="ECO:0000259" key="2">
    <source>
        <dbReference type="Pfam" id="PF14292"/>
    </source>
</evidence>
<reference evidence="4" key="1">
    <citation type="submission" date="2016-11" db="EMBL/GenBank/DDBJ databases">
        <authorList>
            <person name="Varghese N."/>
            <person name="Submissions S."/>
        </authorList>
    </citation>
    <scope>NUCLEOTIDE SEQUENCE [LARGE SCALE GENOMIC DNA]</scope>
    <source>
        <strain evidence="4">DSM 100572</strain>
    </source>
</reference>
<dbReference type="CDD" id="cd12967">
    <property type="entry name" value="CBM_SusE-F_like_u1"/>
    <property type="match status" value="1"/>
</dbReference>
<dbReference type="GO" id="GO:0019867">
    <property type="term" value="C:outer membrane"/>
    <property type="evidence" value="ECO:0007669"/>
    <property type="project" value="InterPro"/>
</dbReference>
<dbReference type="Proteomes" id="UP000184109">
    <property type="component" value="Unassembled WGS sequence"/>
</dbReference>
<feature type="domain" description="SusE outer membrane protein" evidence="2">
    <location>
        <begin position="25"/>
        <end position="131"/>
    </location>
</feature>